<evidence type="ECO:0000313" key="1">
    <source>
        <dbReference type="EMBL" id="KAK6758459.1"/>
    </source>
</evidence>
<dbReference type="Proteomes" id="UP001303046">
    <property type="component" value="Unassembled WGS sequence"/>
</dbReference>
<gene>
    <name evidence="1" type="primary">Necator_chrV.g20755</name>
    <name evidence="1" type="ORF">RB195_015962</name>
</gene>
<keyword evidence="2" id="KW-1185">Reference proteome</keyword>
<dbReference type="EMBL" id="JAVFWL010000005">
    <property type="protein sequence ID" value="KAK6758459.1"/>
    <property type="molecule type" value="Genomic_DNA"/>
</dbReference>
<reference evidence="1 2" key="1">
    <citation type="submission" date="2023-08" db="EMBL/GenBank/DDBJ databases">
        <title>A Necator americanus chromosomal reference genome.</title>
        <authorList>
            <person name="Ilik V."/>
            <person name="Petrzelkova K.J."/>
            <person name="Pardy F."/>
            <person name="Fuh T."/>
            <person name="Niatou-Singa F.S."/>
            <person name="Gouil Q."/>
            <person name="Baker L."/>
            <person name="Ritchie M.E."/>
            <person name="Jex A.R."/>
            <person name="Gazzola D."/>
            <person name="Li H."/>
            <person name="Toshio Fujiwara R."/>
            <person name="Zhan B."/>
            <person name="Aroian R.V."/>
            <person name="Pafco B."/>
            <person name="Schwarz E.M."/>
        </authorList>
    </citation>
    <scope>NUCLEOTIDE SEQUENCE [LARGE SCALE GENOMIC DNA]</scope>
    <source>
        <strain evidence="1 2">Aroian</strain>
        <tissue evidence="1">Whole animal</tissue>
    </source>
</reference>
<evidence type="ECO:0000313" key="2">
    <source>
        <dbReference type="Proteomes" id="UP001303046"/>
    </source>
</evidence>
<accession>A0ABR1E6Z4</accession>
<organism evidence="1 2">
    <name type="scientific">Necator americanus</name>
    <name type="common">Human hookworm</name>
    <dbReference type="NCBI Taxonomy" id="51031"/>
    <lineage>
        <taxon>Eukaryota</taxon>
        <taxon>Metazoa</taxon>
        <taxon>Ecdysozoa</taxon>
        <taxon>Nematoda</taxon>
        <taxon>Chromadorea</taxon>
        <taxon>Rhabditida</taxon>
        <taxon>Rhabditina</taxon>
        <taxon>Rhabditomorpha</taxon>
        <taxon>Strongyloidea</taxon>
        <taxon>Ancylostomatidae</taxon>
        <taxon>Bunostominae</taxon>
        <taxon>Necator</taxon>
    </lineage>
</organism>
<comment type="caution">
    <text evidence="1">The sequence shown here is derived from an EMBL/GenBank/DDBJ whole genome shotgun (WGS) entry which is preliminary data.</text>
</comment>
<proteinExistence type="predicted"/>
<name>A0ABR1E6Z4_NECAM</name>
<sequence length="87" mass="9255">MGDTCLLAPFLAVVRDISTSIPTATSTTSLRAQPTEPCGAQCHFNSTMRPSLALLGRQGPALIRTAPSTMLIGPMLHRVSTRFDPTT</sequence>
<protein>
    <submittedName>
        <fullName evidence="1">Uncharacterized protein</fullName>
    </submittedName>
</protein>